<comment type="caution">
    <text evidence="2">The sequence shown here is derived from an EMBL/GenBank/DDBJ whole genome shotgun (WGS) entry which is preliminary data.</text>
</comment>
<evidence type="ECO:0000313" key="3">
    <source>
        <dbReference type="Proteomes" id="UP001151760"/>
    </source>
</evidence>
<dbReference type="Proteomes" id="UP001151760">
    <property type="component" value="Unassembled WGS sequence"/>
</dbReference>
<gene>
    <name evidence="2" type="ORF">Tco_0653454</name>
</gene>
<reference evidence="2" key="1">
    <citation type="journal article" date="2022" name="Int. J. Mol. Sci.">
        <title>Draft Genome of Tanacetum Coccineum: Genomic Comparison of Closely Related Tanacetum-Family Plants.</title>
        <authorList>
            <person name="Yamashiro T."/>
            <person name="Shiraishi A."/>
            <person name="Nakayama K."/>
            <person name="Satake H."/>
        </authorList>
    </citation>
    <scope>NUCLEOTIDE SEQUENCE</scope>
</reference>
<reference evidence="2" key="2">
    <citation type="submission" date="2022-01" db="EMBL/GenBank/DDBJ databases">
        <authorList>
            <person name="Yamashiro T."/>
            <person name="Shiraishi A."/>
            <person name="Satake H."/>
            <person name="Nakayama K."/>
        </authorList>
    </citation>
    <scope>NUCLEOTIDE SEQUENCE</scope>
</reference>
<keyword evidence="3" id="KW-1185">Reference proteome</keyword>
<name>A0ABQ4X0X4_9ASTR</name>
<proteinExistence type="predicted"/>
<feature type="region of interest" description="Disordered" evidence="1">
    <location>
        <begin position="37"/>
        <end position="79"/>
    </location>
</feature>
<sequence>MQTNRQAISNTNHLSSSFQLAIRPSFLYDMRQNSSSSSSSLQASVRPNVHHKSSSSSSSSRSQSLQSQPTVHKLALHQSSSSNSLLNHDQDLGGLLSRFIQQVVSELGSKFLKLGSSCLKVSDVRSLKKNKEGKSQSEHIDEFHKVVGDLAAINSVISDEDQALLLLTSLLSSYDNFMDTLLYGRDTLKLEDRDMERGTYSVWSKSQGRSNRLRFLVLADGYDNADVMMAMSVEELLDWIIDSGNSYYITYQRD</sequence>
<feature type="compositionally biased region" description="Low complexity" evidence="1">
    <location>
        <begin position="54"/>
        <end position="68"/>
    </location>
</feature>
<organism evidence="2 3">
    <name type="scientific">Tanacetum coccineum</name>
    <dbReference type="NCBI Taxonomy" id="301880"/>
    <lineage>
        <taxon>Eukaryota</taxon>
        <taxon>Viridiplantae</taxon>
        <taxon>Streptophyta</taxon>
        <taxon>Embryophyta</taxon>
        <taxon>Tracheophyta</taxon>
        <taxon>Spermatophyta</taxon>
        <taxon>Magnoliopsida</taxon>
        <taxon>eudicotyledons</taxon>
        <taxon>Gunneridae</taxon>
        <taxon>Pentapetalae</taxon>
        <taxon>asterids</taxon>
        <taxon>campanulids</taxon>
        <taxon>Asterales</taxon>
        <taxon>Asteraceae</taxon>
        <taxon>Asteroideae</taxon>
        <taxon>Anthemideae</taxon>
        <taxon>Anthemidinae</taxon>
        <taxon>Tanacetum</taxon>
    </lineage>
</organism>
<evidence type="ECO:0000313" key="2">
    <source>
        <dbReference type="EMBL" id="GJS58670.1"/>
    </source>
</evidence>
<accession>A0ABQ4X0X4</accession>
<dbReference type="EMBL" id="BQNB010009096">
    <property type="protein sequence ID" value="GJS58670.1"/>
    <property type="molecule type" value="Genomic_DNA"/>
</dbReference>
<dbReference type="Pfam" id="PF14223">
    <property type="entry name" value="Retrotran_gag_2"/>
    <property type="match status" value="1"/>
</dbReference>
<evidence type="ECO:0000256" key="1">
    <source>
        <dbReference type="SAM" id="MobiDB-lite"/>
    </source>
</evidence>
<protein>
    <submittedName>
        <fullName evidence="2">Uncharacterized protein</fullName>
    </submittedName>
</protein>